<sequence length="92" mass="10696">MENIDEIKKQLALLTKSMKRFVKKGTKVDSDNTRKKDAEYYECKRFGHFQSKCANTKKKEKSLTITWNNKKSSNVDEDVNNYVAFTATVSNH</sequence>
<name>A0A7J8ZMW8_9ROSI</name>
<feature type="non-terminal residue" evidence="1">
    <location>
        <position position="92"/>
    </location>
</feature>
<organism evidence="1 2">
    <name type="scientific">Gossypium laxum</name>
    <dbReference type="NCBI Taxonomy" id="34288"/>
    <lineage>
        <taxon>Eukaryota</taxon>
        <taxon>Viridiplantae</taxon>
        <taxon>Streptophyta</taxon>
        <taxon>Embryophyta</taxon>
        <taxon>Tracheophyta</taxon>
        <taxon>Spermatophyta</taxon>
        <taxon>Magnoliopsida</taxon>
        <taxon>eudicotyledons</taxon>
        <taxon>Gunneridae</taxon>
        <taxon>Pentapetalae</taxon>
        <taxon>rosids</taxon>
        <taxon>malvids</taxon>
        <taxon>Malvales</taxon>
        <taxon>Malvaceae</taxon>
        <taxon>Malvoideae</taxon>
        <taxon>Gossypium</taxon>
    </lineage>
</organism>
<gene>
    <name evidence="1" type="ORF">Golax_012176</name>
</gene>
<evidence type="ECO:0000313" key="1">
    <source>
        <dbReference type="EMBL" id="MBA0713131.1"/>
    </source>
</evidence>
<comment type="caution">
    <text evidence="1">The sequence shown here is derived from an EMBL/GenBank/DDBJ whole genome shotgun (WGS) entry which is preliminary data.</text>
</comment>
<protein>
    <recommendedName>
        <fullName evidence="3">CCHC-type domain-containing protein</fullName>
    </recommendedName>
</protein>
<dbReference type="GO" id="GO:0008270">
    <property type="term" value="F:zinc ion binding"/>
    <property type="evidence" value="ECO:0007669"/>
    <property type="project" value="InterPro"/>
</dbReference>
<reference evidence="1 2" key="1">
    <citation type="journal article" date="2019" name="Genome Biol. Evol.">
        <title>Insights into the evolution of the New World diploid cottons (Gossypium, subgenus Houzingenia) based on genome sequencing.</title>
        <authorList>
            <person name="Grover C.E."/>
            <person name="Arick M.A. 2nd"/>
            <person name="Thrash A."/>
            <person name="Conover J.L."/>
            <person name="Sanders W.S."/>
            <person name="Peterson D.G."/>
            <person name="Frelichowski J.E."/>
            <person name="Scheffler J.A."/>
            <person name="Scheffler B.E."/>
            <person name="Wendel J.F."/>
        </authorList>
    </citation>
    <scope>NUCLEOTIDE SEQUENCE [LARGE SCALE GENOMIC DNA]</scope>
    <source>
        <strain evidence="1">4</strain>
        <tissue evidence="1">Leaf</tissue>
    </source>
</reference>
<dbReference type="SUPFAM" id="SSF57756">
    <property type="entry name" value="Retrovirus zinc finger-like domains"/>
    <property type="match status" value="1"/>
</dbReference>
<dbReference type="InterPro" id="IPR036875">
    <property type="entry name" value="Znf_CCHC_sf"/>
</dbReference>
<dbReference type="Proteomes" id="UP000593574">
    <property type="component" value="Unassembled WGS sequence"/>
</dbReference>
<accession>A0A7J8ZMW8</accession>
<proteinExistence type="predicted"/>
<dbReference type="GO" id="GO:0003676">
    <property type="term" value="F:nucleic acid binding"/>
    <property type="evidence" value="ECO:0007669"/>
    <property type="project" value="InterPro"/>
</dbReference>
<dbReference type="AlphaFoldDB" id="A0A7J8ZMW8"/>
<dbReference type="EMBL" id="JABEZV010000006">
    <property type="protein sequence ID" value="MBA0713131.1"/>
    <property type="molecule type" value="Genomic_DNA"/>
</dbReference>
<evidence type="ECO:0000313" key="2">
    <source>
        <dbReference type="Proteomes" id="UP000593574"/>
    </source>
</evidence>
<evidence type="ECO:0008006" key="3">
    <source>
        <dbReference type="Google" id="ProtNLM"/>
    </source>
</evidence>
<keyword evidence="2" id="KW-1185">Reference proteome</keyword>